<name>A0ABS5PUJ9_9FIRM</name>
<organism evidence="8 9">
    <name type="scientific">Fusibacter paucivorans</name>
    <dbReference type="NCBI Taxonomy" id="76009"/>
    <lineage>
        <taxon>Bacteria</taxon>
        <taxon>Bacillati</taxon>
        <taxon>Bacillota</taxon>
        <taxon>Clostridia</taxon>
        <taxon>Eubacteriales</taxon>
        <taxon>Eubacteriales Family XII. Incertae Sedis</taxon>
        <taxon>Fusibacter</taxon>
    </lineage>
</organism>
<keyword evidence="4 6" id="KW-1133">Transmembrane helix</keyword>
<feature type="domain" description="Type II secretion system protein GspF" evidence="7">
    <location>
        <begin position="44"/>
        <end position="170"/>
    </location>
</feature>
<comment type="subcellular location">
    <subcellularLocation>
        <location evidence="1">Cell membrane</location>
        <topology evidence="1">Multi-pass membrane protein</topology>
    </subcellularLocation>
</comment>
<evidence type="ECO:0000313" key="8">
    <source>
        <dbReference type="EMBL" id="MBS7528241.1"/>
    </source>
</evidence>
<evidence type="ECO:0000256" key="5">
    <source>
        <dbReference type="ARBA" id="ARBA00023136"/>
    </source>
</evidence>
<dbReference type="Pfam" id="PF00482">
    <property type="entry name" value="T2SSF"/>
    <property type="match status" value="1"/>
</dbReference>
<accession>A0ABS5PUJ9</accession>
<comment type="caution">
    <text evidence="8">The sequence shown here is derived from an EMBL/GenBank/DDBJ whole genome shotgun (WGS) entry which is preliminary data.</text>
</comment>
<dbReference type="RefSeq" id="WP_213238102.1">
    <property type="nucleotide sequence ID" value="NZ_JAHBCL010000034.1"/>
</dbReference>
<gene>
    <name evidence="8" type="ORF">KHM83_16250</name>
</gene>
<feature type="transmembrane region" description="Helical" evidence="6">
    <location>
        <begin position="152"/>
        <end position="173"/>
    </location>
</feature>
<proteinExistence type="predicted"/>
<reference evidence="8 9" key="1">
    <citation type="submission" date="2021-05" db="EMBL/GenBank/DDBJ databases">
        <title>Fusibacter ferrireducens sp. nov., an anaerobic, sulfur- and Fe-reducing bacterium isolated from the mangrove sediment.</title>
        <authorList>
            <person name="Qiu D."/>
        </authorList>
    </citation>
    <scope>NUCLEOTIDE SEQUENCE [LARGE SCALE GENOMIC DNA]</scope>
    <source>
        <strain evidence="8 9">DSM 12116</strain>
    </source>
</reference>
<protein>
    <submittedName>
        <fullName evidence="8">Type II secretion system F family protein</fullName>
    </submittedName>
</protein>
<evidence type="ECO:0000259" key="7">
    <source>
        <dbReference type="Pfam" id="PF00482"/>
    </source>
</evidence>
<evidence type="ECO:0000256" key="2">
    <source>
        <dbReference type="ARBA" id="ARBA00022475"/>
    </source>
</evidence>
<evidence type="ECO:0000256" key="3">
    <source>
        <dbReference type="ARBA" id="ARBA00022692"/>
    </source>
</evidence>
<evidence type="ECO:0000256" key="1">
    <source>
        <dbReference type="ARBA" id="ARBA00004651"/>
    </source>
</evidence>
<dbReference type="EMBL" id="JAHBCL010000034">
    <property type="protein sequence ID" value="MBS7528241.1"/>
    <property type="molecule type" value="Genomic_DNA"/>
</dbReference>
<evidence type="ECO:0000313" key="9">
    <source>
        <dbReference type="Proteomes" id="UP000746471"/>
    </source>
</evidence>
<evidence type="ECO:0000256" key="4">
    <source>
        <dbReference type="ARBA" id="ARBA00022989"/>
    </source>
</evidence>
<dbReference type="InterPro" id="IPR018076">
    <property type="entry name" value="T2SS_GspF_dom"/>
</dbReference>
<sequence length="176" mass="20165">MKSLSKRKLQTKLDDANQRLDQFLIEKHLKKKPISPFVTVLPQFLQELVLNLNCGVTLETAIKAIIGAHEDSEAFEPLITKYKSRQNGLAAFNEMASDADHQIIWRVAQMLNQFHITGSQMTVQSLDYLYKELWQFRHTQAKMKSERISTMMTFLLMLSFISVVIVIVAPILLTLG</sequence>
<dbReference type="Proteomes" id="UP000746471">
    <property type="component" value="Unassembled WGS sequence"/>
</dbReference>
<evidence type="ECO:0000256" key="6">
    <source>
        <dbReference type="SAM" id="Phobius"/>
    </source>
</evidence>
<keyword evidence="9" id="KW-1185">Reference proteome</keyword>
<keyword evidence="3 6" id="KW-0812">Transmembrane</keyword>
<keyword evidence="5 6" id="KW-0472">Membrane</keyword>
<keyword evidence="2" id="KW-1003">Cell membrane</keyword>